<feature type="domain" description="Phospholipase D N-terminal" evidence="2">
    <location>
        <begin position="56"/>
        <end position="146"/>
    </location>
</feature>
<proteinExistence type="predicted"/>
<dbReference type="InterPro" id="IPR018946">
    <property type="entry name" value="PhoD-like_MPP"/>
</dbReference>
<accession>A0A848ISI7</accession>
<feature type="domain" description="PhoD-like phosphatase metallophosphatase" evidence="1">
    <location>
        <begin position="159"/>
        <end position="556"/>
    </location>
</feature>
<evidence type="ECO:0000259" key="1">
    <source>
        <dbReference type="Pfam" id="PF09423"/>
    </source>
</evidence>
<gene>
    <name evidence="3" type="ORF">HH304_02780</name>
</gene>
<dbReference type="PANTHER" id="PTHR43606:SF2">
    <property type="entry name" value="ALKALINE PHOSPHATASE FAMILY PROTEIN (AFU_ORTHOLOGUE AFUA_5G03860)"/>
    <property type="match status" value="1"/>
</dbReference>
<organism evidence="3 4">
    <name type="scientific">Marinigracilibium pacificum</name>
    <dbReference type="NCBI Taxonomy" id="2729599"/>
    <lineage>
        <taxon>Bacteria</taxon>
        <taxon>Pseudomonadati</taxon>
        <taxon>Bacteroidota</taxon>
        <taxon>Cytophagia</taxon>
        <taxon>Cytophagales</taxon>
        <taxon>Flammeovirgaceae</taxon>
        <taxon>Marinigracilibium</taxon>
    </lineage>
</organism>
<dbReference type="PANTHER" id="PTHR43606">
    <property type="entry name" value="PHOSPHATASE, PUTATIVE (AFU_ORTHOLOGUE AFUA_6G08710)-RELATED"/>
    <property type="match status" value="1"/>
</dbReference>
<dbReference type="InterPro" id="IPR006311">
    <property type="entry name" value="TAT_signal"/>
</dbReference>
<dbReference type="Gene3D" id="3.60.21.70">
    <property type="entry name" value="PhoD-like phosphatase"/>
    <property type="match status" value="1"/>
</dbReference>
<keyword evidence="4" id="KW-1185">Reference proteome</keyword>
<sequence length="577" mass="64152">MKNSNKDILSSLSRRKFLRNTVMATAGLAIAPSVLIGCKDEEDPFDPDGEYGFFEGVASFDPEIDRVILWSRYTPASNESNPQIVLEVSKNENFNNLVVSQPVQIDSASDNTLYVDLTNLDSNTTYFYRFSSVSTKAVSKTGITKTLPEPGEVNQVKIAVVSCANYQAGLFNTYGAVSNSDADIVVHLGDYIYEYGKGGYGSNELTALLGRYHSPQGEIISVDDYRQRYRQYRQDKQLQELHRTKPFICVWDDHEIANDAYKDGAQNHQPNEGDYNTRKLNAIQVWHEYLPARVSDNAKIYRNFNIAGIIDLIMLDTRIAGRDKQLDYTDYFSATGFDQVSFGQDWQDQNRTILGNEQLNWVTTKLSGSTAKWQVLGSQVLMGKYYIPAELLVITAQIAGGSGSQEILQKYTQTVTELVTIKSRMAMGDPTVTPEEKARVETVLPYNLDAWDGYPVEREKVFAAASAKNLISIAGDTHNAWYSKLSDFNGNEVGKEMATASVSSPGFEGIFGNDPQVIAGFELANTILIDDLIYADASRRGYMLITFDAGSASADWRFIRTLATEDTSTTSGNSIQI</sequence>
<dbReference type="Proteomes" id="UP000559010">
    <property type="component" value="Unassembled WGS sequence"/>
</dbReference>
<dbReference type="RefSeq" id="WP_169677937.1">
    <property type="nucleotide sequence ID" value="NZ_JABBNU010000002.1"/>
</dbReference>
<dbReference type="InterPro" id="IPR052900">
    <property type="entry name" value="Phospholipid_Metab_Enz"/>
</dbReference>
<dbReference type="SUPFAM" id="SSF56300">
    <property type="entry name" value="Metallo-dependent phosphatases"/>
    <property type="match status" value="1"/>
</dbReference>
<evidence type="ECO:0000313" key="3">
    <source>
        <dbReference type="EMBL" id="NMM47307.1"/>
    </source>
</evidence>
<dbReference type="InterPro" id="IPR038607">
    <property type="entry name" value="PhoD-like_sf"/>
</dbReference>
<dbReference type="InterPro" id="IPR029052">
    <property type="entry name" value="Metallo-depent_PP-like"/>
</dbReference>
<name>A0A848ISI7_9BACT</name>
<dbReference type="Pfam" id="PF09423">
    <property type="entry name" value="PhoD"/>
    <property type="match status" value="1"/>
</dbReference>
<reference evidence="3 4" key="1">
    <citation type="submission" date="2020-04" db="EMBL/GenBank/DDBJ databases">
        <title>Flammeovirgaceae bacterium KN852 isolated from deep sea.</title>
        <authorList>
            <person name="Zhang D.-C."/>
        </authorList>
    </citation>
    <scope>NUCLEOTIDE SEQUENCE [LARGE SCALE GENOMIC DNA]</scope>
    <source>
        <strain evidence="3 4">KN852</strain>
    </source>
</reference>
<evidence type="ECO:0000313" key="4">
    <source>
        <dbReference type="Proteomes" id="UP000559010"/>
    </source>
</evidence>
<comment type="caution">
    <text evidence="3">The sequence shown here is derived from an EMBL/GenBank/DDBJ whole genome shotgun (WGS) entry which is preliminary data.</text>
</comment>
<dbReference type="PROSITE" id="PS51318">
    <property type="entry name" value="TAT"/>
    <property type="match status" value="1"/>
</dbReference>
<protein>
    <submittedName>
        <fullName evidence="3">Alkaline phosphatase D family protein</fullName>
    </submittedName>
</protein>
<dbReference type="Pfam" id="PF16655">
    <property type="entry name" value="PhoD_N"/>
    <property type="match status" value="1"/>
</dbReference>
<dbReference type="Gene3D" id="2.60.40.380">
    <property type="entry name" value="Purple acid phosphatase-like, N-terminal"/>
    <property type="match status" value="1"/>
</dbReference>
<dbReference type="AlphaFoldDB" id="A0A848ISI7"/>
<dbReference type="CDD" id="cd07389">
    <property type="entry name" value="MPP_PhoD"/>
    <property type="match status" value="1"/>
</dbReference>
<dbReference type="InterPro" id="IPR032093">
    <property type="entry name" value="PhoD_N"/>
</dbReference>
<dbReference type="EMBL" id="JABBNU010000002">
    <property type="protein sequence ID" value="NMM47307.1"/>
    <property type="molecule type" value="Genomic_DNA"/>
</dbReference>
<evidence type="ECO:0000259" key="2">
    <source>
        <dbReference type="Pfam" id="PF16655"/>
    </source>
</evidence>